<dbReference type="EMBL" id="CP001700">
    <property type="protein sequence ID" value="ACU74453.1"/>
    <property type="molecule type" value="Genomic_DNA"/>
</dbReference>
<protein>
    <submittedName>
        <fullName evidence="3">Methyltransferase type 11</fullName>
    </submittedName>
</protein>
<feature type="domain" description="Methyltransferase" evidence="2">
    <location>
        <begin position="42"/>
        <end position="134"/>
    </location>
</feature>
<dbReference type="GO" id="GO:0008168">
    <property type="term" value="F:methyltransferase activity"/>
    <property type="evidence" value="ECO:0007669"/>
    <property type="project" value="UniProtKB-KW"/>
</dbReference>
<keyword evidence="1 3" id="KW-0808">Transferase</keyword>
<evidence type="ECO:0000313" key="3">
    <source>
        <dbReference type="EMBL" id="ACU74453.1"/>
    </source>
</evidence>
<dbReference type="RefSeq" id="WP_015794182.1">
    <property type="nucleotide sequence ID" value="NC_013131.1"/>
</dbReference>
<dbReference type="KEGG" id="cai:Caci_5594"/>
<reference evidence="3 4" key="1">
    <citation type="journal article" date="2009" name="Stand. Genomic Sci.">
        <title>Complete genome sequence of Catenulispora acidiphila type strain (ID 139908).</title>
        <authorList>
            <person name="Copeland A."/>
            <person name="Lapidus A."/>
            <person name="Glavina Del Rio T."/>
            <person name="Nolan M."/>
            <person name="Lucas S."/>
            <person name="Chen F."/>
            <person name="Tice H."/>
            <person name="Cheng J.F."/>
            <person name="Bruce D."/>
            <person name="Goodwin L."/>
            <person name="Pitluck S."/>
            <person name="Mikhailova N."/>
            <person name="Pati A."/>
            <person name="Ivanova N."/>
            <person name="Mavromatis K."/>
            <person name="Chen A."/>
            <person name="Palaniappan K."/>
            <person name="Chain P."/>
            <person name="Land M."/>
            <person name="Hauser L."/>
            <person name="Chang Y.J."/>
            <person name="Jeffries C.D."/>
            <person name="Chertkov O."/>
            <person name="Brettin T."/>
            <person name="Detter J.C."/>
            <person name="Han C."/>
            <person name="Ali Z."/>
            <person name="Tindall B.J."/>
            <person name="Goker M."/>
            <person name="Bristow J."/>
            <person name="Eisen J.A."/>
            <person name="Markowitz V."/>
            <person name="Hugenholtz P."/>
            <person name="Kyrpides N.C."/>
            <person name="Klenk H.P."/>
        </authorList>
    </citation>
    <scope>NUCLEOTIDE SEQUENCE [LARGE SCALE GENOMIC DNA]</scope>
    <source>
        <strain evidence="4">DSM 44928 / JCM 14897 / NBRC 102108 / NRRL B-24433 / ID139908</strain>
    </source>
</reference>
<proteinExistence type="predicted"/>
<name>C7QAY0_CATAD</name>
<dbReference type="CDD" id="cd02440">
    <property type="entry name" value="AdoMet_MTases"/>
    <property type="match status" value="1"/>
</dbReference>
<gene>
    <name evidence="3" type="ordered locus">Caci_5594</name>
</gene>
<dbReference type="OrthoDB" id="9811589at2"/>
<sequence>MPDAIFAHPRLAEIYDTFDGDRADLDAYVAITAEFAGGRASVVDVGCGTGNLAVRLAALGHAVAGVDPAAASLAVARAKPHADAVTWIEGDATALPSLHADIALMTGNVAQVFLTDEDWTGTLRAIAAALRPGGHFVFETRRPERRAWEEWTVDSAPVVREVPGVGIVEERREELRVDLPYVYFRGAYRFPDGSVLRSESTLRFRDREEVEASLAACGFEIVDVREAPDRMGKEYVFITRTQAGHRPNR</sequence>
<dbReference type="Pfam" id="PF13649">
    <property type="entry name" value="Methyltransf_25"/>
    <property type="match status" value="1"/>
</dbReference>
<dbReference type="SUPFAM" id="SSF53335">
    <property type="entry name" value="S-adenosyl-L-methionine-dependent methyltransferases"/>
    <property type="match status" value="1"/>
</dbReference>
<keyword evidence="4" id="KW-1185">Reference proteome</keyword>
<dbReference type="GO" id="GO:0032259">
    <property type="term" value="P:methylation"/>
    <property type="evidence" value="ECO:0007669"/>
    <property type="project" value="UniProtKB-KW"/>
</dbReference>
<accession>C7QAY0</accession>
<keyword evidence="3" id="KW-0489">Methyltransferase</keyword>
<dbReference type="Proteomes" id="UP000000851">
    <property type="component" value="Chromosome"/>
</dbReference>
<dbReference type="AlphaFoldDB" id="C7QAY0"/>
<organism evidence="3 4">
    <name type="scientific">Catenulispora acidiphila (strain DSM 44928 / JCM 14897 / NBRC 102108 / NRRL B-24433 / ID139908)</name>
    <dbReference type="NCBI Taxonomy" id="479433"/>
    <lineage>
        <taxon>Bacteria</taxon>
        <taxon>Bacillati</taxon>
        <taxon>Actinomycetota</taxon>
        <taxon>Actinomycetes</taxon>
        <taxon>Catenulisporales</taxon>
        <taxon>Catenulisporaceae</taxon>
        <taxon>Catenulispora</taxon>
    </lineage>
</organism>
<dbReference type="PANTHER" id="PTHR43861">
    <property type="entry name" value="TRANS-ACONITATE 2-METHYLTRANSFERASE-RELATED"/>
    <property type="match status" value="1"/>
</dbReference>
<dbReference type="HOGENOM" id="CLU_069129_7_4_11"/>
<dbReference type="InterPro" id="IPR041698">
    <property type="entry name" value="Methyltransf_25"/>
</dbReference>
<dbReference type="InParanoid" id="C7QAY0"/>
<dbReference type="Gene3D" id="3.40.50.150">
    <property type="entry name" value="Vaccinia Virus protein VP39"/>
    <property type="match status" value="1"/>
</dbReference>
<evidence type="ECO:0000259" key="2">
    <source>
        <dbReference type="Pfam" id="PF13649"/>
    </source>
</evidence>
<dbReference type="STRING" id="479433.Caci_5594"/>
<evidence type="ECO:0000256" key="1">
    <source>
        <dbReference type="ARBA" id="ARBA00022679"/>
    </source>
</evidence>
<dbReference type="eggNOG" id="COG2226">
    <property type="taxonomic scope" value="Bacteria"/>
</dbReference>
<dbReference type="InterPro" id="IPR029063">
    <property type="entry name" value="SAM-dependent_MTases_sf"/>
</dbReference>
<evidence type="ECO:0000313" key="4">
    <source>
        <dbReference type="Proteomes" id="UP000000851"/>
    </source>
</evidence>